<gene>
    <name evidence="3" type="primary">LOC101845353</name>
</gene>
<accession>A0ABM0K0W3</accession>
<proteinExistence type="predicted"/>
<dbReference type="InterPro" id="IPR036860">
    <property type="entry name" value="SH2_dom_sf"/>
</dbReference>
<keyword evidence="2" id="KW-1185">Reference proteome</keyword>
<organism evidence="2 3">
    <name type="scientific">Aplysia californica</name>
    <name type="common">California sea hare</name>
    <dbReference type="NCBI Taxonomy" id="6500"/>
    <lineage>
        <taxon>Eukaryota</taxon>
        <taxon>Metazoa</taxon>
        <taxon>Spiralia</taxon>
        <taxon>Lophotrochozoa</taxon>
        <taxon>Mollusca</taxon>
        <taxon>Gastropoda</taxon>
        <taxon>Heterobranchia</taxon>
        <taxon>Euthyneura</taxon>
        <taxon>Tectipleura</taxon>
        <taxon>Aplysiida</taxon>
        <taxon>Aplysioidea</taxon>
        <taxon>Aplysiidae</taxon>
        <taxon>Aplysia</taxon>
    </lineage>
</organism>
<reference evidence="3" key="1">
    <citation type="submission" date="2025-08" db="UniProtKB">
        <authorList>
            <consortium name="RefSeq"/>
        </authorList>
    </citation>
    <scope>IDENTIFICATION</scope>
</reference>
<dbReference type="RefSeq" id="XP_005106137.2">
    <property type="nucleotide sequence ID" value="XM_005106080.3"/>
</dbReference>
<dbReference type="GeneID" id="101845353"/>
<dbReference type="SUPFAM" id="SSF55550">
    <property type="entry name" value="SH2 domain"/>
    <property type="match status" value="1"/>
</dbReference>
<feature type="compositionally biased region" description="Polar residues" evidence="1">
    <location>
        <begin position="128"/>
        <end position="147"/>
    </location>
</feature>
<evidence type="ECO:0000256" key="1">
    <source>
        <dbReference type="SAM" id="MobiDB-lite"/>
    </source>
</evidence>
<evidence type="ECO:0000313" key="3">
    <source>
        <dbReference type="RefSeq" id="XP_005106137.2"/>
    </source>
</evidence>
<feature type="compositionally biased region" description="Low complexity" evidence="1">
    <location>
        <begin position="153"/>
        <end position="170"/>
    </location>
</feature>
<dbReference type="Gene3D" id="3.30.505.10">
    <property type="entry name" value="SH2 domain"/>
    <property type="match status" value="1"/>
</dbReference>
<protein>
    <submittedName>
        <fullName evidence="3">Uncharacterized protein LOC101845353</fullName>
    </submittedName>
</protein>
<name>A0ABM0K0W3_APLCA</name>
<sequence>MGGCISKSSFTVTKPRGAKTRGIQPFLFSIPDAETTLIEAEVGDFLLYRDYSCEKIILSVRMHSYIRHYRIAEVNKLYHLEGQPYAYLDSIILYHQKHKLNGAKLRKQAYLSARVVRSFAHKVARTNGNQNAWTNQNGNAHNPQTLELSVPGHSRTSSHASLLTSSSASTTDKRQRL</sequence>
<feature type="region of interest" description="Disordered" evidence="1">
    <location>
        <begin position="128"/>
        <end position="177"/>
    </location>
</feature>
<evidence type="ECO:0000313" key="2">
    <source>
        <dbReference type="Proteomes" id="UP000694888"/>
    </source>
</evidence>
<dbReference type="Proteomes" id="UP000694888">
    <property type="component" value="Unplaced"/>
</dbReference>